<comment type="similarity">
    <text evidence="1 8">Belongs to the SOS response-associated peptidase family.</text>
</comment>
<dbReference type="GO" id="GO:0016829">
    <property type="term" value="F:lyase activity"/>
    <property type="evidence" value="ECO:0007669"/>
    <property type="project" value="UniProtKB-KW"/>
</dbReference>
<dbReference type="PANTHER" id="PTHR13604:SF0">
    <property type="entry name" value="ABASIC SITE PROCESSING PROTEIN HMCES"/>
    <property type="match status" value="1"/>
</dbReference>
<dbReference type="GO" id="GO:0006508">
    <property type="term" value="P:proteolysis"/>
    <property type="evidence" value="ECO:0007669"/>
    <property type="project" value="UniProtKB-KW"/>
</dbReference>
<keyword evidence="3" id="KW-0227">DNA damage</keyword>
<comment type="caution">
    <text evidence="9">The sequence shown here is derived from an EMBL/GenBank/DDBJ whole genome shotgun (WGS) entry which is preliminary data.</text>
</comment>
<keyword evidence="4 8" id="KW-0378">Hydrolase</keyword>
<dbReference type="InterPro" id="IPR003738">
    <property type="entry name" value="SRAP"/>
</dbReference>
<accession>A0A225D203</accession>
<dbReference type="AlphaFoldDB" id="A0A225D203"/>
<proteinExistence type="inferred from homology"/>
<evidence type="ECO:0000256" key="8">
    <source>
        <dbReference type="RuleBase" id="RU364100"/>
    </source>
</evidence>
<dbReference type="GO" id="GO:0106300">
    <property type="term" value="P:protein-DNA covalent cross-linking repair"/>
    <property type="evidence" value="ECO:0007669"/>
    <property type="project" value="InterPro"/>
</dbReference>
<name>A0A225D203_9BACT</name>
<sequence>MCGRFTITRPAREVQELFNLTELPEFLQPRYNAAPSQMIPVVGLKPNSEERGCVPMRWGFVPRWNKDEKGGFKPINAMRETVATNGVFRASFKDRRCLIPMDGFFEWQKVGKEKQPYLFRPAALAAFAGVWDAWKAPGSGEPVFTFAVITTTPNSIVEPVHNRMPVILDPACFAAWLDPNTPAAGALELLKPYPADKMTAVPVNRALNNARHDAPDCIEPV</sequence>
<protein>
    <recommendedName>
        <fullName evidence="8">Abasic site processing protein</fullName>
        <ecNumber evidence="8">3.4.-.-</ecNumber>
    </recommendedName>
</protein>
<reference evidence="10" key="1">
    <citation type="submission" date="2017-06" db="EMBL/GenBank/DDBJ databases">
        <title>Genome analysis of Fimbriiglobus ruber SP5, the first member of the order Planctomycetales with confirmed chitinolytic capability.</title>
        <authorList>
            <person name="Ravin N.V."/>
            <person name="Rakitin A.L."/>
            <person name="Ivanova A.A."/>
            <person name="Beletsky A.V."/>
            <person name="Kulichevskaya I.S."/>
            <person name="Mardanov A.V."/>
            <person name="Dedysh S.N."/>
        </authorList>
    </citation>
    <scope>NUCLEOTIDE SEQUENCE [LARGE SCALE GENOMIC DNA]</scope>
    <source>
        <strain evidence="10">SP5</strain>
    </source>
</reference>
<keyword evidence="5" id="KW-0190">Covalent protein-DNA linkage</keyword>
<dbReference type="Gene3D" id="3.90.1680.10">
    <property type="entry name" value="SOS response associated peptidase-like"/>
    <property type="match status" value="1"/>
</dbReference>
<organism evidence="9 10">
    <name type="scientific">Fimbriiglobus ruber</name>
    <dbReference type="NCBI Taxonomy" id="1908690"/>
    <lineage>
        <taxon>Bacteria</taxon>
        <taxon>Pseudomonadati</taxon>
        <taxon>Planctomycetota</taxon>
        <taxon>Planctomycetia</taxon>
        <taxon>Gemmatales</taxon>
        <taxon>Gemmataceae</taxon>
        <taxon>Fimbriiglobus</taxon>
    </lineage>
</organism>
<evidence type="ECO:0000256" key="7">
    <source>
        <dbReference type="ARBA" id="ARBA00023239"/>
    </source>
</evidence>
<keyword evidence="10" id="KW-1185">Reference proteome</keyword>
<keyword evidence="7" id="KW-0456">Lyase</keyword>
<evidence type="ECO:0000256" key="6">
    <source>
        <dbReference type="ARBA" id="ARBA00023125"/>
    </source>
</evidence>
<evidence type="ECO:0000256" key="4">
    <source>
        <dbReference type="ARBA" id="ARBA00022801"/>
    </source>
</evidence>
<evidence type="ECO:0000313" key="10">
    <source>
        <dbReference type="Proteomes" id="UP000214646"/>
    </source>
</evidence>
<dbReference type="GO" id="GO:0008233">
    <property type="term" value="F:peptidase activity"/>
    <property type="evidence" value="ECO:0007669"/>
    <property type="project" value="UniProtKB-KW"/>
</dbReference>
<keyword evidence="2 8" id="KW-0645">Protease</keyword>
<keyword evidence="6" id="KW-0238">DNA-binding</keyword>
<dbReference type="EMBL" id="NIDE01000017">
    <property type="protein sequence ID" value="OWK35552.1"/>
    <property type="molecule type" value="Genomic_DNA"/>
</dbReference>
<dbReference type="PANTHER" id="PTHR13604">
    <property type="entry name" value="DC12-RELATED"/>
    <property type="match status" value="1"/>
</dbReference>
<dbReference type="Proteomes" id="UP000214646">
    <property type="component" value="Unassembled WGS sequence"/>
</dbReference>
<dbReference type="SUPFAM" id="SSF143081">
    <property type="entry name" value="BB1717-like"/>
    <property type="match status" value="1"/>
</dbReference>
<evidence type="ECO:0000256" key="1">
    <source>
        <dbReference type="ARBA" id="ARBA00008136"/>
    </source>
</evidence>
<dbReference type="OrthoDB" id="9782620at2"/>
<gene>
    <name evidence="9" type="ORF">FRUB_08115</name>
</gene>
<dbReference type="EC" id="3.4.-.-" evidence="8"/>
<dbReference type="RefSeq" id="WP_088258734.1">
    <property type="nucleotide sequence ID" value="NZ_NIDE01000017.1"/>
</dbReference>
<evidence type="ECO:0000256" key="5">
    <source>
        <dbReference type="ARBA" id="ARBA00023124"/>
    </source>
</evidence>
<dbReference type="Pfam" id="PF02586">
    <property type="entry name" value="SRAP"/>
    <property type="match status" value="1"/>
</dbReference>
<evidence type="ECO:0000313" key="9">
    <source>
        <dbReference type="EMBL" id="OWK35552.1"/>
    </source>
</evidence>
<evidence type="ECO:0000256" key="3">
    <source>
        <dbReference type="ARBA" id="ARBA00022763"/>
    </source>
</evidence>
<dbReference type="GO" id="GO:0003697">
    <property type="term" value="F:single-stranded DNA binding"/>
    <property type="evidence" value="ECO:0007669"/>
    <property type="project" value="InterPro"/>
</dbReference>
<dbReference type="InterPro" id="IPR036590">
    <property type="entry name" value="SRAP-like"/>
</dbReference>
<evidence type="ECO:0000256" key="2">
    <source>
        <dbReference type="ARBA" id="ARBA00022670"/>
    </source>
</evidence>